<name>A0A934RS04_9BACT</name>
<dbReference type="EMBL" id="JAENIO010000006">
    <property type="protein sequence ID" value="MBK1833175.1"/>
    <property type="molecule type" value="Genomic_DNA"/>
</dbReference>
<keyword evidence="1" id="KW-0812">Transmembrane</keyword>
<feature type="transmembrane region" description="Helical" evidence="1">
    <location>
        <begin position="12"/>
        <end position="41"/>
    </location>
</feature>
<dbReference type="RefSeq" id="WP_200390608.1">
    <property type="nucleotide sequence ID" value="NZ_JAENIO010000006.1"/>
</dbReference>
<evidence type="ECO:0000256" key="1">
    <source>
        <dbReference type="SAM" id="Phobius"/>
    </source>
</evidence>
<accession>A0A934RS04</accession>
<evidence type="ECO:0000313" key="2">
    <source>
        <dbReference type="EMBL" id="MBK1833175.1"/>
    </source>
</evidence>
<evidence type="ECO:0000313" key="3">
    <source>
        <dbReference type="Proteomes" id="UP000604083"/>
    </source>
</evidence>
<protein>
    <submittedName>
        <fullName evidence="2">Uncharacterized protein</fullName>
    </submittedName>
</protein>
<comment type="caution">
    <text evidence="2">The sequence shown here is derived from an EMBL/GenBank/DDBJ whole genome shotgun (WGS) entry which is preliminary data.</text>
</comment>
<feature type="transmembrane region" description="Helical" evidence="1">
    <location>
        <begin position="164"/>
        <end position="182"/>
    </location>
</feature>
<proteinExistence type="predicted"/>
<feature type="transmembrane region" description="Helical" evidence="1">
    <location>
        <begin position="85"/>
        <end position="107"/>
    </location>
</feature>
<dbReference type="AlphaFoldDB" id="A0A934RS04"/>
<feature type="transmembrane region" description="Helical" evidence="1">
    <location>
        <begin position="53"/>
        <end position="73"/>
    </location>
</feature>
<dbReference type="InterPro" id="IPR014509">
    <property type="entry name" value="YjdF-like"/>
</dbReference>
<keyword evidence="3" id="KW-1185">Reference proteome</keyword>
<gene>
    <name evidence="2" type="ORF">JIN78_03800</name>
</gene>
<dbReference type="Pfam" id="PF09997">
    <property type="entry name" value="DUF2238"/>
    <property type="match status" value="1"/>
</dbReference>
<keyword evidence="1" id="KW-1133">Transmembrane helix</keyword>
<feature type="transmembrane region" description="Helical" evidence="1">
    <location>
        <begin position="114"/>
        <end position="133"/>
    </location>
</feature>
<dbReference type="Proteomes" id="UP000604083">
    <property type="component" value="Unassembled WGS sequence"/>
</dbReference>
<reference evidence="2" key="1">
    <citation type="submission" date="2021-01" db="EMBL/GenBank/DDBJ databases">
        <title>Modified the classification status of verrucomicrobia.</title>
        <authorList>
            <person name="Feng X."/>
        </authorList>
    </citation>
    <scope>NUCLEOTIDE SEQUENCE</scope>
    <source>
        <strain evidence="2">KCTC 12986</strain>
    </source>
</reference>
<organism evidence="2 3">
    <name type="scientific">Roseibacillus ishigakijimensis</name>
    <dbReference type="NCBI Taxonomy" id="454146"/>
    <lineage>
        <taxon>Bacteria</taxon>
        <taxon>Pseudomonadati</taxon>
        <taxon>Verrucomicrobiota</taxon>
        <taxon>Verrucomicrobiia</taxon>
        <taxon>Verrucomicrobiales</taxon>
        <taxon>Verrucomicrobiaceae</taxon>
        <taxon>Roseibacillus</taxon>
    </lineage>
</organism>
<sequence>MNLLNVFHWSKLTLTLVALGLGILLASTPIIIIALAFLFLIRFEKRLKLKIPSGLATTFMLFIISSLVLGSYYNFYERFSWWDDVLHAFYGGAFALIGFLVIQYVSVKRGTDNDVFIVCLFSFCFSVTFGAMWEIYEFTYDSLTGGNMQRTEHGRGVNDTMHDLILESASALILNIFIYLYIASGADNLVSRIWESFLLANNPRETLREEIAKRREARRAREQS</sequence>
<keyword evidence="1" id="KW-0472">Membrane</keyword>